<comment type="caution">
    <text evidence="1">The sequence shown here is derived from an EMBL/GenBank/DDBJ whole genome shotgun (WGS) entry which is preliminary data.</text>
</comment>
<proteinExistence type="predicted"/>
<evidence type="ECO:0008006" key="3">
    <source>
        <dbReference type="Google" id="ProtNLM"/>
    </source>
</evidence>
<evidence type="ECO:0000313" key="2">
    <source>
        <dbReference type="Proteomes" id="UP000050474"/>
    </source>
</evidence>
<accession>A0A0Q0HKG0</accession>
<gene>
    <name evidence="1" type="ORF">ALO44_00777</name>
</gene>
<evidence type="ECO:0000313" key="1">
    <source>
        <dbReference type="EMBL" id="KPY89785.1"/>
    </source>
</evidence>
<dbReference type="Proteomes" id="UP000050474">
    <property type="component" value="Unassembled WGS sequence"/>
</dbReference>
<dbReference type="SUPFAM" id="SSF56024">
    <property type="entry name" value="Phospholipase D/nuclease"/>
    <property type="match status" value="1"/>
</dbReference>
<name>A0A0Q0HKG0_9PSED</name>
<dbReference type="NCBIfam" id="NF040700">
    <property type="entry name" value="VPA1262_N_dom"/>
    <property type="match status" value="1"/>
</dbReference>
<sequence>MWMTTSSHNVTHDDAFIVQCEADYSVAEITALAHMAPGEGMPTHLLAVVELLHAHLEPNPIIGLDPKSGGYPRRVDLGARAGKLFIQRWHLPVREGIQWYRSCANGSMTVPGSNPSKPSLVQLGRLGDDPPWPNLVVEIERFWPKSEFWGNRPGGSRWHRLIPLTVIDITRGWIANDFERARDFFMSEVHVDLLSRSVLLGSCHLRLPNPVFRELHQHVGDDWRSVTFDLELHAGQTIDELELIFWNQRSWGASSVRQMTLKPGTNVIHLPESVEQVGHAVFCRKRGLLKQSELAGFIGSIGMTMNFVSEERRVETPKGSYTVGVSEQSEPVLVGTPRSKGALVRLAEDEVSQRTHKAWAEIAFRWFDNDSVAGTQAIRDIIQSASRSVDLLDPYFGRGDLLEFALSTTKHGLPFRVLTSHDFCTSGHDPELKLENGDALAETLESVRAQDPRLNIEIKVMPGQKSPVHDRFLIVDGTVWVLGASLNEFGSRGSLLMKLPPPPALGPHEPWTFSVSSSVFEAHWQTSSSMHEWRKKRAEVRKDPGKLHPAAHTFGERMVATTKLLKDTAQRVREIWHA</sequence>
<organism evidence="1 2">
    <name type="scientific">Pseudomonas syringae pv. tagetis</name>
    <dbReference type="NCBI Taxonomy" id="129140"/>
    <lineage>
        <taxon>Bacteria</taxon>
        <taxon>Pseudomonadati</taxon>
        <taxon>Pseudomonadota</taxon>
        <taxon>Gammaproteobacteria</taxon>
        <taxon>Pseudomonadales</taxon>
        <taxon>Pseudomonadaceae</taxon>
        <taxon>Pseudomonas</taxon>
    </lineage>
</organism>
<protein>
    <recommendedName>
        <fullName evidence="3">PLD phosphodiesterase domain-containing protein</fullName>
    </recommendedName>
</protein>
<dbReference type="EMBL" id="LJRM01000017">
    <property type="protein sequence ID" value="KPY89785.1"/>
    <property type="molecule type" value="Genomic_DNA"/>
</dbReference>
<dbReference type="PATRIC" id="fig|129140.3.peg.1048"/>
<reference evidence="1 2" key="1">
    <citation type="submission" date="2015-09" db="EMBL/GenBank/DDBJ databases">
        <title>Genome announcement of multiple Pseudomonas syringae strains.</title>
        <authorList>
            <person name="Thakur S."/>
            <person name="Wang P.W."/>
            <person name="Gong Y."/>
            <person name="Weir B.S."/>
            <person name="Guttman D.S."/>
        </authorList>
    </citation>
    <scope>NUCLEOTIDE SEQUENCE [LARGE SCALE GENOMIC DNA]</scope>
    <source>
        <strain evidence="1 2">ICMP4091</strain>
    </source>
</reference>
<dbReference type="Gene3D" id="3.30.870.10">
    <property type="entry name" value="Endonuclease Chain A"/>
    <property type="match status" value="1"/>
</dbReference>
<dbReference type="AlphaFoldDB" id="A0A0Q0HKG0"/>